<evidence type="ECO:0000256" key="1">
    <source>
        <dbReference type="ARBA" id="ARBA00022630"/>
    </source>
</evidence>
<evidence type="ECO:0000256" key="2">
    <source>
        <dbReference type="ARBA" id="ARBA00022827"/>
    </source>
</evidence>
<dbReference type="OrthoDB" id="417877at2759"/>
<gene>
    <name evidence="5" type="ORF">EJ03DRAFT_375243</name>
</gene>
<dbReference type="InterPro" id="IPR036188">
    <property type="entry name" value="FAD/NAD-bd_sf"/>
</dbReference>
<keyword evidence="2" id="KW-0274">FAD</keyword>
<dbReference type="GO" id="GO:0071949">
    <property type="term" value="F:FAD binding"/>
    <property type="evidence" value="ECO:0007669"/>
    <property type="project" value="InterPro"/>
</dbReference>
<dbReference type="PANTHER" id="PTHR46720">
    <property type="entry name" value="HYDROXYLASE, PUTATIVE (AFU_ORTHOLOGUE AFUA_3G01460)-RELATED"/>
    <property type="match status" value="1"/>
</dbReference>
<accession>A0A6G1L7M0</accession>
<dbReference type="SUPFAM" id="SSF51905">
    <property type="entry name" value="FAD/NAD(P)-binding domain"/>
    <property type="match status" value="1"/>
</dbReference>
<dbReference type="GO" id="GO:0044550">
    <property type="term" value="P:secondary metabolite biosynthetic process"/>
    <property type="evidence" value="ECO:0007669"/>
    <property type="project" value="TreeGrafter"/>
</dbReference>
<evidence type="ECO:0000256" key="3">
    <source>
        <dbReference type="ARBA" id="ARBA00023002"/>
    </source>
</evidence>
<dbReference type="PRINTS" id="PR00420">
    <property type="entry name" value="RNGMNOXGNASE"/>
</dbReference>
<dbReference type="InterPro" id="IPR002938">
    <property type="entry name" value="FAD-bd"/>
</dbReference>
<evidence type="ECO:0000313" key="5">
    <source>
        <dbReference type="EMBL" id="KAF2768559.1"/>
    </source>
</evidence>
<dbReference type="GO" id="GO:0016491">
    <property type="term" value="F:oxidoreductase activity"/>
    <property type="evidence" value="ECO:0007669"/>
    <property type="project" value="UniProtKB-KW"/>
</dbReference>
<dbReference type="Pfam" id="PF01494">
    <property type="entry name" value="FAD_binding_3"/>
    <property type="match status" value="1"/>
</dbReference>
<dbReference type="Proteomes" id="UP000799436">
    <property type="component" value="Unassembled WGS sequence"/>
</dbReference>
<keyword evidence="1" id="KW-0285">Flavoprotein</keyword>
<keyword evidence="3" id="KW-0560">Oxidoreductase</keyword>
<organism evidence="5 6">
    <name type="scientific">Teratosphaeria nubilosa</name>
    <dbReference type="NCBI Taxonomy" id="161662"/>
    <lineage>
        <taxon>Eukaryota</taxon>
        <taxon>Fungi</taxon>
        <taxon>Dikarya</taxon>
        <taxon>Ascomycota</taxon>
        <taxon>Pezizomycotina</taxon>
        <taxon>Dothideomycetes</taxon>
        <taxon>Dothideomycetidae</taxon>
        <taxon>Mycosphaerellales</taxon>
        <taxon>Teratosphaeriaceae</taxon>
        <taxon>Teratosphaeria</taxon>
    </lineage>
</organism>
<dbReference type="SUPFAM" id="SSF54373">
    <property type="entry name" value="FAD-linked reductases, C-terminal domain"/>
    <property type="match status" value="1"/>
</dbReference>
<name>A0A6G1L7M0_9PEZI</name>
<proteinExistence type="predicted"/>
<protein>
    <submittedName>
        <fullName evidence="5">FAD/NAD(P)-binding domain-containing protein</fullName>
    </submittedName>
</protein>
<dbReference type="PANTHER" id="PTHR46720:SF1">
    <property type="entry name" value="HYDROXYLASE, PUTATIVE (AFU_ORTHOLOGUE AFUA_8G06050)-RELATED"/>
    <property type="match status" value="1"/>
</dbReference>
<evidence type="ECO:0000313" key="6">
    <source>
        <dbReference type="Proteomes" id="UP000799436"/>
    </source>
</evidence>
<evidence type="ECO:0000259" key="4">
    <source>
        <dbReference type="Pfam" id="PF01494"/>
    </source>
</evidence>
<feature type="domain" description="FAD-binding" evidence="4">
    <location>
        <begin position="6"/>
        <end position="368"/>
    </location>
</feature>
<dbReference type="AlphaFoldDB" id="A0A6G1L7M0"/>
<reference evidence="5" key="1">
    <citation type="journal article" date="2020" name="Stud. Mycol.">
        <title>101 Dothideomycetes genomes: a test case for predicting lifestyles and emergence of pathogens.</title>
        <authorList>
            <person name="Haridas S."/>
            <person name="Albert R."/>
            <person name="Binder M."/>
            <person name="Bloem J."/>
            <person name="Labutti K."/>
            <person name="Salamov A."/>
            <person name="Andreopoulos B."/>
            <person name="Baker S."/>
            <person name="Barry K."/>
            <person name="Bills G."/>
            <person name="Bluhm B."/>
            <person name="Cannon C."/>
            <person name="Castanera R."/>
            <person name="Culley D."/>
            <person name="Daum C."/>
            <person name="Ezra D."/>
            <person name="Gonzalez J."/>
            <person name="Henrissat B."/>
            <person name="Kuo A."/>
            <person name="Liang C."/>
            <person name="Lipzen A."/>
            <person name="Lutzoni F."/>
            <person name="Magnuson J."/>
            <person name="Mondo S."/>
            <person name="Nolan M."/>
            <person name="Ohm R."/>
            <person name="Pangilinan J."/>
            <person name="Park H.-J."/>
            <person name="Ramirez L."/>
            <person name="Alfaro M."/>
            <person name="Sun H."/>
            <person name="Tritt A."/>
            <person name="Yoshinaga Y."/>
            <person name="Zwiers L.-H."/>
            <person name="Turgeon B."/>
            <person name="Goodwin S."/>
            <person name="Spatafora J."/>
            <person name="Crous P."/>
            <person name="Grigoriev I."/>
        </authorList>
    </citation>
    <scope>NUCLEOTIDE SEQUENCE</scope>
    <source>
        <strain evidence="5">CBS 116005</strain>
    </source>
</reference>
<sequence length="426" mass="47120">MANNFHVAIVGGGLCGLALAVALRTRSVPFTIYELRSSFTELGAGINIGPNALAAFNLIDKDLGEAVYGLCTRNLPGKEDVWFQVRLGAPSGKHEDAELIAELMSPPTGNMTLSRNELLQKLAEKAGLGKARFNKKLVGLDEDEDGVVLRFADGTQDRASVVIACDGIHSSARRIVLGPDHPAAKAVYTEAVVYRGVLPMDRLSAAVGYESAHMSTFYLHSNGYVILYPIDGGRQVSTGFWVWQKGAWQHNEWMLPKQSKEFHNAFRDWGDTVHKIMDLMSDPPVFATHYHGVQPDSMSKGRVCLIGDAAHSMPPHQGQGGAQAMEDAYVIGELLANIAQQQTSREQIDAAFEAYEKVRVERANQVKDTSVDAFDFWTGFWDDNVSDEQIRQFLKAQDKRFHWIWNDDIAAQAERAIQIMQDSLAK</sequence>
<keyword evidence="6" id="KW-1185">Reference proteome</keyword>
<dbReference type="Gene3D" id="3.50.50.60">
    <property type="entry name" value="FAD/NAD(P)-binding domain"/>
    <property type="match status" value="1"/>
</dbReference>
<dbReference type="InterPro" id="IPR051104">
    <property type="entry name" value="FAD_monoxygenase"/>
</dbReference>
<dbReference type="EMBL" id="ML995843">
    <property type="protein sequence ID" value="KAF2768559.1"/>
    <property type="molecule type" value="Genomic_DNA"/>
</dbReference>